<evidence type="ECO:0000313" key="1">
    <source>
        <dbReference type="EMBL" id="KAJ2774310.1"/>
    </source>
</evidence>
<protein>
    <submittedName>
        <fullName evidence="1">Uncharacterized protein</fullName>
    </submittedName>
</protein>
<proteinExistence type="predicted"/>
<reference evidence="1" key="1">
    <citation type="submission" date="2022-07" db="EMBL/GenBank/DDBJ databases">
        <title>Phylogenomic reconstructions and comparative analyses of Kickxellomycotina fungi.</title>
        <authorList>
            <person name="Reynolds N.K."/>
            <person name="Stajich J.E."/>
            <person name="Barry K."/>
            <person name="Grigoriev I.V."/>
            <person name="Crous P."/>
            <person name="Smith M.E."/>
        </authorList>
    </citation>
    <scope>NUCLEOTIDE SEQUENCE</scope>
    <source>
        <strain evidence="1">CBS 109366</strain>
    </source>
</reference>
<sequence>MATRTQKRSAASLRNEGVVVVKMAPHIETRHIYNGMMVDEHEQADLHECNWNPFAQLESGDFFHTYISESSSAYTIVARLPEYISRYIRVQRSDRVLAIVGKAVARRQWADMSKQQENVHEMWRVYHRLFQIPIQCDLSRVRALYGETSLTVVVPRRESWFFRLTHWAERHVWNGRRLAA</sequence>
<dbReference type="EMBL" id="JANBUJ010000112">
    <property type="protein sequence ID" value="KAJ2774310.1"/>
    <property type="molecule type" value="Genomic_DNA"/>
</dbReference>
<evidence type="ECO:0000313" key="2">
    <source>
        <dbReference type="Proteomes" id="UP001140234"/>
    </source>
</evidence>
<gene>
    <name evidence="1" type="ORF">IWQ57_000884</name>
</gene>
<dbReference type="Proteomes" id="UP001140234">
    <property type="component" value="Unassembled WGS sequence"/>
</dbReference>
<name>A0ACC1K6M0_9FUNG</name>
<keyword evidence="2" id="KW-1185">Reference proteome</keyword>
<organism evidence="1 2">
    <name type="scientific">Coemansia nantahalensis</name>
    <dbReference type="NCBI Taxonomy" id="2789366"/>
    <lineage>
        <taxon>Eukaryota</taxon>
        <taxon>Fungi</taxon>
        <taxon>Fungi incertae sedis</taxon>
        <taxon>Zoopagomycota</taxon>
        <taxon>Kickxellomycotina</taxon>
        <taxon>Kickxellomycetes</taxon>
        <taxon>Kickxellales</taxon>
        <taxon>Kickxellaceae</taxon>
        <taxon>Coemansia</taxon>
    </lineage>
</organism>
<comment type="caution">
    <text evidence="1">The sequence shown here is derived from an EMBL/GenBank/DDBJ whole genome shotgun (WGS) entry which is preliminary data.</text>
</comment>
<accession>A0ACC1K6M0</accession>